<comment type="similarity">
    <text evidence="1">Belongs to the Gfa family.</text>
</comment>
<protein>
    <recommendedName>
        <fullName evidence="5">CENP-V/GFA domain-containing protein</fullName>
    </recommendedName>
</protein>
<reference evidence="6 7" key="1">
    <citation type="submission" date="2017-06" db="EMBL/GenBank/DDBJ databases">
        <title>Global population genomics of the pathogenic fungus Cryptococcus neoformans var. grubii.</title>
        <authorList>
            <person name="Cuomo C."/>
            <person name="Litvintseva A."/>
            <person name="Chen Y."/>
            <person name="Young S."/>
            <person name="Zeng Q."/>
            <person name="Chapman S."/>
            <person name="Gujja S."/>
            <person name="Saif S."/>
            <person name="Birren B."/>
        </authorList>
    </citation>
    <scope>NUCLEOTIDE SEQUENCE [LARGE SCALE GENOMIC DNA]</scope>
    <source>
        <strain evidence="6 7">Tu259-1</strain>
    </source>
</reference>
<name>A0A854QF18_CRYNE</name>
<evidence type="ECO:0000256" key="1">
    <source>
        <dbReference type="ARBA" id="ARBA00005495"/>
    </source>
</evidence>
<dbReference type="PANTHER" id="PTHR33337:SF44">
    <property type="entry name" value="DUF636 DOMAIN PROTEIN (AFU_ORTHOLOGUE AFUA_1G09754)"/>
    <property type="match status" value="1"/>
</dbReference>
<keyword evidence="2" id="KW-0479">Metal-binding</keyword>
<gene>
    <name evidence="6" type="ORF">C361_05281</name>
</gene>
<dbReference type="GO" id="GO:0046872">
    <property type="term" value="F:metal ion binding"/>
    <property type="evidence" value="ECO:0007669"/>
    <property type="project" value="UniProtKB-KW"/>
</dbReference>
<feature type="domain" description="CENP-V/GFA" evidence="5">
    <location>
        <begin position="5"/>
        <end position="150"/>
    </location>
</feature>
<dbReference type="Pfam" id="PF04828">
    <property type="entry name" value="GFA"/>
    <property type="match status" value="1"/>
</dbReference>
<dbReference type="Gene3D" id="3.90.1590.10">
    <property type="entry name" value="glutathione-dependent formaldehyde- activating enzyme (gfa)"/>
    <property type="match status" value="1"/>
</dbReference>
<organism evidence="6 7">
    <name type="scientific">Cryptococcus neoformans Tu259-1</name>
    <dbReference type="NCBI Taxonomy" id="1230072"/>
    <lineage>
        <taxon>Eukaryota</taxon>
        <taxon>Fungi</taxon>
        <taxon>Dikarya</taxon>
        <taxon>Basidiomycota</taxon>
        <taxon>Agaricomycotina</taxon>
        <taxon>Tremellomycetes</taxon>
        <taxon>Tremellales</taxon>
        <taxon>Cryptococcaceae</taxon>
        <taxon>Cryptococcus</taxon>
        <taxon>Cryptococcus neoformans species complex</taxon>
    </lineage>
</organism>
<evidence type="ECO:0000256" key="2">
    <source>
        <dbReference type="ARBA" id="ARBA00022723"/>
    </source>
</evidence>
<comment type="caution">
    <text evidence="6">The sequence shown here is derived from an EMBL/GenBank/DDBJ whole genome shotgun (WGS) entry which is preliminary data.</text>
</comment>
<dbReference type="InterPro" id="IPR006913">
    <property type="entry name" value="CENP-V/GFA"/>
</dbReference>
<dbReference type="AlphaFoldDB" id="A0A854QF18"/>
<evidence type="ECO:0000259" key="5">
    <source>
        <dbReference type="PROSITE" id="PS51891"/>
    </source>
</evidence>
<dbReference type="EMBL" id="AMKT01000069">
    <property type="protein sequence ID" value="OXG15839.1"/>
    <property type="molecule type" value="Genomic_DNA"/>
</dbReference>
<dbReference type="PANTHER" id="PTHR33337">
    <property type="entry name" value="GFA DOMAIN-CONTAINING PROTEIN"/>
    <property type="match status" value="1"/>
</dbReference>
<keyword evidence="4" id="KW-0456">Lyase</keyword>
<proteinExistence type="inferred from homology"/>
<dbReference type="Proteomes" id="UP000199727">
    <property type="component" value="Unassembled WGS sequence"/>
</dbReference>
<evidence type="ECO:0000313" key="7">
    <source>
        <dbReference type="Proteomes" id="UP000199727"/>
    </source>
</evidence>
<keyword evidence="3" id="KW-0862">Zinc</keyword>
<accession>A0A854QF18</accession>
<dbReference type="GO" id="GO:0016846">
    <property type="term" value="F:carbon-sulfur lyase activity"/>
    <property type="evidence" value="ECO:0007669"/>
    <property type="project" value="InterPro"/>
</dbReference>
<sequence length="170" mass="19058">MPILLEGTCHCKAVKYTVQSNTPVPFQLCQCSICRKVGGYMGSVNMMGNTKTLNIIRGKDKIKVYVAALEFDENDKPTKMGTSKRSFCTECSSMLWNYHDEFPDWIYPFASSIDKPNPLPSIPESASLICIKRDSCPEHVPVPAGAKVYDDYGPGNSIEGWHKENKRWAD</sequence>
<dbReference type="InterPro" id="IPR011057">
    <property type="entry name" value="Mss4-like_sf"/>
</dbReference>
<evidence type="ECO:0000256" key="4">
    <source>
        <dbReference type="ARBA" id="ARBA00023239"/>
    </source>
</evidence>
<dbReference type="OrthoDB" id="406544at2759"/>
<dbReference type="PROSITE" id="PS51891">
    <property type="entry name" value="CENP_V_GFA"/>
    <property type="match status" value="1"/>
</dbReference>
<evidence type="ECO:0000313" key="6">
    <source>
        <dbReference type="EMBL" id="OXG15839.1"/>
    </source>
</evidence>
<dbReference type="SUPFAM" id="SSF51316">
    <property type="entry name" value="Mss4-like"/>
    <property type="match status" value="1"/>
</dbReference>
<evidence type="ECO:0000256" key="3">
    <source>
        <dbReference type="ARBA" id="ARBA00022833"/>
    </source>
</evidence>